<dbReference type="Gene3D" id="2.40.50.40">
    <property type="match status" value="1"/>
</dbReference>
<evidence type="ECO:0000256" key="3">
    <source>
        <dbReference type="ARBA" id="ARBA00022500"/>
    </source>
</evidence>
<evidence type="ECO:0000256" key="8">
    <source>
        <dbReference type="RuleBase" id="RU361150"/>
    </source>
</evidence>
<keyword evidence="7" id="KW-1015">Disulfide bond</keyword>
<evidence type="ECO:0000313" key="11">
    <source>
        <dbReference type="Proteomes" id="UP000694415"/>
    </source>
</evidence>
<dbReference type="InterPro" id="IPR000827">
    <property type="entry name" value="Chemokine_CC_CS"/>
</dbReference>
<dbReference type="PROSITE" id="PS00472">
    <property type="entry name" value="SMALL_CYTOKINES_CC"/>
    <property type="match status" value="1"/>
</dbReference>
<protein>
    <recommendedName>
        <fullName evidence="8">C-C motif chemokine</fullName>
    </recommendedName>
</protein>
<keyword evidence="6 8" id="KW-0732">Signal</keyword>
<comment type="subcellular location">
    <subcellularLocation>
        <location evidence="1 8">Secreted</location>
    </subcellularLocation>
</comment>
<dbReference type="SMART" id="SM00199">
    <property type="entry name" value="SCY"/>
    <property type="match status" value="1"/>
</dbReference>
<reference evidence="10" key="1">
    <citation type="submission" date="2025-08" db="UniProtKB">
        <authorList>
            <consortium name="Ensembl"/>
        </authorList>
    </citation>
    <scope>IDENTIFICATION</scope>
</reference>
<dbReference type="InterPro" id="IPR039809">
    <property type="entry name" value="Chemokine_b/g/d"/>
</dbReference>
<dbReference type="FunFam" id="2.40.50.40:FF:000002">
    <property type="entry name" value="C-C motif chemokine"/>
    <property type="match status" value="1"/>
</dbReference>
<keyword evidence="5 8" id="KW-0964">Secreted</keyword>
<evidence type="ECO:0000256" key="7">
    <source>
        <dbReference type="ARBA" id="ARBA00023157"/>
    </source>
</evidence>
<dbReference type="InterPro" id="IPR036048">
    <property type="entry name" value="Interleukin_8-like_sf"/>
</dbReference>
<dbReference type="GO" id="GO:0048020">
    <property type="term" value="F:CCR chemokine receptor binding"/>
    <property type="evidence" value="ECO:0007669"/>
    <property type="project" value="TreeGrafter"/>
</dbReference>
<dbReference type="CDD" id="cd00272">
    <property type="entry name" value="Chemokine_CC"/>
    <property type="match status" value="1"/>
</dbReference>
<evidence type="ECO:0000256" key="4">
    <source>
        <dbReference type="ARBA" id="ARBA00022514"/>
    </source>
</evidence>
<dbReference type="PANTHER" id="PTHR12015">
    <property type="entry name" value="SMALL INDUCIBLE CYTOKINE A"/>
    <property type="match status" value="1"/>
</dbReference>
<dbReference type="GO" id="GO:0006954">
    <property type="term" value="P:inflammatory response"/>
    <property type="evidence" value="ECO:0007669"/>
    <property type="project" value="TreeGrafter"/>
</dbReference>
<dbReference type="GO" id="GO:0005615">
    <property type="term" value="C:extracellular space"/>
    <property type="evidence" value="ECO:0007669"/>
    <property type="project" value="UniProtKB-KW"/>
</dbReference>
<dbReference type="SUPFAM" id="SSF54117">
    <property type="entry name" value="Interleukin 8-like chemokines"/>
    <property type="match status" value="1"/>
</dbReference>
<dbReference type="GO" id="GO:0061844">
    <property type="term" value="P:antimicrobial humoral immune response mediated by antimicrobial peptide"/>
    <property type="evidence" value="ECO:0007669"/>
    <property type="project" value="TreeGrafter"/>
</dbReference>
<keyword evidence="11" id="KW-1185">Reference proteome</keyword>
<dbReference type="Pfam" id="PF00048">
    <property type="entry name" value="IL8"/>
    <property type="match status" value="1"/>
</dbReference>
<dbReference type="PANTHER" id="PTHR12015:SF77">
    <property type="entry name" value="C-C MOTIF CHEMOKINE 15"/>
    <property type="match status" value="1"/>
</dbReference>
<accession>A0A8C6MUQ5</accession>
<name>A0A8C6MUQ5_MUSSI</name>
<dbReference type="Proteomes" id="UP000694415">
    <property type="component" value="Unplaced"/>
</dbReference>
<comment type="similarity">
    <text evidence="2 8">Belongs to the intercrine beta (chemokine CC) family.</text>
</comment>
<dbReference type="AlphaFoldDB" id="A0A8C6MUQ5"/>
<evidence type="ECO:0000256" key="2">
    <source>
        <dbReference type="ARBA" id="ARBA00010868"/>
    </source>
</evidence>
<feature type="chain" id="PRO_5034901553" description="C-C motif chemokine" evidence="8">
    <location>
        <begin position="27"/>
        <end position="122"/>
    </location>
</feature>
<feature type="domain" description="Chemokine interleukin-8-like" evidence="9">
    <location>
        <begin position="54"/>
        <end position="111"/>
    </location>
</feature>
<evidence type="ECO:0000256" key="1">
    <source>
        <dbReference type="ARBA" id="ARBA00004613"/>
    </source>
</evidence>
<dbReference type="GO" id="GO:0045662">
    <property type="term" value="P:negative regulation of myoblast differentiation"/>
    <property type="evidence" value="ECO:0007669"/>
    <property type="project" value="Ensembl"/>
</dbReference>
<sequence>MKTFHTALSFLILTTALGIWAQITHATETKEVQSSLKAQQGLEIEMFHMGFQDSSDCCLSYNSRIQCSRFIGYFPTSGGCTRPGIIFISKRGFQVCANPSDRRVQRCIERLEQNSQPRTYKQ</sequence>
<reference evidence="10" key="2">
    <citation type="submission" date="2025-09" db="UniProtKB">
        <authorList>
            <consortium name="Ensembl"/>
        </authorList>
    </citation>
    <scope>IDENTIFICATION</scope>
</reference>
<keyword evidence="3 8" id="KW-0145">Chemotaxis</keyword>
<dbReference type="GO" id="GO:0030335">
    <property type="term" value="P:positive regulation of cell migration"/>
    <property type="evidence" value="ECO:0007669"/>
    <property type="project" value="TreeGrafter"/>
</dbReference>
<organism evidence="10 11">
    <name type="scientific">Mus spicilegus</name>
    <name type="common">Mound-building mouse</name>
    <dbReference type="NCBI Taxonomy" id="10103"/>
    <lineage>
        <taxon>Eukaryota</taxon>
        <taxon>Metazoa</taxon>
        <taxon>Chordata</taxon>
        <taxon>Craniata</taxon>
        <taxon>Vertebrata</taxon>
        <taxon>Euteleostomi</taxon>
        <taxon>Mammalia</taxon>
        <taxon>Eutheria</taxon>
        <taxon>Euarchontoglires</taxon>
        <taxon>Glires</taxon>
        <taxon>Rodentia</taxon>
        <taxon>Myomorpha</taxon>
        <taxon>Muroidea</taxon>
        <taxon>Muridae</taxon>
        <taxon>Murinae</taxon>
        <taxon>Mus</taxon>
        <taxon>Mus</taxon>
    </lineage>
</organism>
<dbReference type="InterPro" id="IPR001811">
    <property type="entry name" value="Chemokine_IL8-like_dom"/>
</dbReference>
<dbReference type="Ensembl" id="ENSMSIT00000018245.1">
    <property type="protein sequence ID" value="ENSMSIP00000014349.1"/>
    <property type="gene ID" value="ENSMSIG00000012396.1"/>
</dbReference>
<proteinExistence type="inferred from homology"/>
<keyword evidence="4 8" id="KW-0202">Cytokine</keyword>
<evidence type="ECO:0000256" key="6">
    <source>
        <dbReference type="ARBA" id="ARBA00022729"/>
    </source>
</evidence>
<evidence type="ECO:0000259" key="9">
    <source>
        <dbReference type="SMART" id="SM00199"/>
    </source>
</evidence>
<dbReference type="GeneTree" id="ENSGT01100000263482"/>
<dbReference type="GO" id="GO:0070098">
    <property type="term" value="P:chemokine-mediated signaling pathway"/>
    <property type="evidence" value="ECO:0007669"/>
    <property type="project" value="TreeGrafter"/>
</dbReference>
<dbReference type="GO" id="GO:0008009">
    <property type="term" value="F:chemokine activity"/>
    <property type="evidence" value="ECO:0007669"/>
    <property type="project" value="InterPro"/>
</dbReference>
<evidence type="ECO:0000313" key="10">
    <source>
        <dbReference type="Ensembl" id="ENSMSIP00000014349.1"/>
    </source>
</evidence>
<feature type="signal peptide" evidence="8">
    <location>
        <begin position="1"/>
        <end position="26"/>
    </location>
</feature>
<evidence type="ECO:0000256" key="5">
    <source>
        <dbReference type="ARBA" id="ARBA00022525"/>
    </source>
</evidence>